<comment type="caution">
    <text evidence="2">The sequence shown here is derived from an EMBL/GenBank/DDBJ whole genome shotgun (WGS) entry which is preliminary data.</text>
</comment>
<evidence type="ECO:0000313" key="3">
    <source>
        <dbReference type="Proteomes" id="UP000183986"/>
    </source>
</evidence>
<dbReference type="Gene3D" id="3.30.750.24">
    <property type="entry name" value="STAS domain"/>
    <property type="match status" value="1"/>
</dbReference>
<dbReference type="AlphaFoldDB" id="A0A1M2UWV2"/>
<keyword evidence="3" id="KW-1185">Reference proteome</keyword>
<dbReference type="RefSeq" id="WP_072676734.1">
    <property type="nucleotide sequence ID" value="NZ_MPKY01000001.1"/>
</dbReference>
<proteinExistence type="predicted"/>
<name>A0A1M2UWV2_MARNT</name>
<dbReference type="InterPro" id="IPR036513">
    <property type="entry name" value="STAS_dom_sf"/>
</dbReference>
<feature type="domain" description="MlaB-like STAS" evidence="1">
    <location>
        <begin position="15"/>
        <end position="94"/>
    </location>
</feature>
<evidence type="ECO:0000259" key="1">
    <source>
        <dbReference type="Pfam" id="PF13466"/>
    </source>
</evidence>
<dbReference type="Proteomes" id="UP000183986">
    <property type="component" value="Unassembled WGS sequence"/>
</dbReference>
<dbReference type="SUPFAM" id="SSF52091">
    <property type="entry name" value="SpoIIaa-like"/>
    <property type="match status" value="1"/>
</dbReference>
<dbReference type="Pfam" id="PF13466">
    <property type="entry name" value="STAS_2"/>
    <property type="match status" value="1"/>
</dbReference>
<protein>
    <submittedName>
        <fullName evidence="2">NTP-binding protein</fullName>
    </submittedName>
</protein>
<accession>A0A1M2UWV2</accession>
<reference evidence="2" key="1">
    <citation type="submission" date="2016-11" db="EMBL/GenBank/DDBJ databases">
        <title>Draft Genome Sequence of Marinobacter hydrocarbonoclasticus strain STW2, a polyaromatic aromatic hydrocarbon degrading and denitrifying bacterium from rhizosphere of Seagrass Enhalus acodoides.</title>
        <authorList>
            <person name="Ling J."/>
            <person name="Dong J."/>
        </authorList>
    </citation>
    <scope>NUCLEOTIDE SEQUENCE [LARGE SCALE GENOMIC DNA]</scope>
    <source>
        <strain evidence="2">STW2</strain>
    </source>
</reference>
<dbReference type="OrthoDB" id="6371012at2"/>
<sequence length="105" mass="10995">MTSDAPAVILDGVTLRVTGSVDADSVIPLRKQGEQLINGVQGTLTVDLAGLGTAHSVVLSMLLCWHRLALSRQVSLTFEGASDRLLSLAALSNLKDQIPGFASHS</sequence>
<evidence type="ECO:0000313" key="2">
    <source>
        <dbReference type="EMBL" id="OJS99760.1"/>
    </source>
</evidence>
<organism evidence="2 3">
    <name type="scientific">Marinobacter nauticus</name>
    <name type="common">Marinobacter hydrocarbonoclasticus</name>
    <name type="synonym">Marinobacter aquaeolei</name>
    <dbReference type="NCBI Taxonomy" id="2743"/>
    <lineage>
        <taxon>Bacteria</taxon>
        <taxon>Pseudomonadati</taxon>
        <taxon>Pseudomonadota</taxon>
        <taxon>Gammaproteobacteria</taxon>
        <taxon>Pseudomonadales</taxon>
        <taxon>Marinobacteraceae</taxon>
        <taxon>Marinobacter</taxon>
    </lineage>
</organism>
<dbReference type="EMBL" id="MPKY01000001">
    <property type="protein sequence ID" value="OJS99760.1"/>
    <property type="molecule type" value="Genomic_DNA"/>
</dbReference>
<gene>
    <name evidence="2" type="ORF">BEE62_06470</name>
</gene>
<dbReference type="InterPro" id="IPR058548">
    <property type="entry name" value="MlaB-like_STAS"/>
</dbReference>